<evidence type="ECO:0000256" key="1">
    <source>
        <dbReference type="SAM" id="MobiDB-lite"/>
    </source>
</evidence>
<dbReference type="Proteomes" id="UP000002281">
    <property type="component" value="Chromosome 8"/>
</dbReference>
<name>A0A5F5PX45_HORSE</name>
<dbReference type="Bgee" id="ENSECAG00000013453">
    <property type="expression patterns" value="Expressed in testis and 2 other cell types or tissues"/>
</dbReference>
<reference evidence="2 3" key="1">
    <citation type="journal article" date="2009" name="Science">
        <title>Genome sequence, comparative analysis, and population genetics of the domestic horse.</title>
        <authorList>
            <consortium name="Broad Institute Genome Sequencing Platform"/>
            <consortium name="Broad Institute Whole Genome Assembly Team"/>
            <person name="Wade C.M."/>
            <person name="Giulotto E."/>
            <person name="Sigurdsson S."/>
            <person name="Zoli M."/>
            <person name="Gnerre S."/>
            <person name="Imsland F."/>
            <person name="Lear T.L."/>
            <person name="Adelson D.L."/>
            <person name="Bailey E."/>
            <person name="Bellone R.R."/>
            <person name="Bloecker H."/>
            <person name="Distl O."/>
            <person name="Edgar R.C."/>
            <person name="Garber M."/>
            <person name="Leeb T."/>
            <person name="Mauceli E."/>
            <person name="MacLeod J.N."/>
            <person name="Penedo M.C.T."/>
            <person name="Raison J.M."/>
            <person name="Sharpe T."/>
            <person name="Vogel J."/>
            <person name="Andersson L."/>
            <person name="Antczak D.F."/>
            <person name="Biagi T."/>
            <person name="Binns M.M."/>
            <person name="Chowdhary B.P."/>
            <person name="Coleman S.J."/>
            <person name="Della Valle G."/>
            <person name="Fryc S."/>
            <person name="Guerin G."/>
            <person name="Hasegawa T."/>
            <person name="Hill E.W."/>
            <person name="Jurka J."/>
            <person name="Kiialainen A."/>
            <person name="Lindgren G."/>
            <person name="Liu J."/>
            <person name="Magnani E."/>
            <person name="Mickelson J.R."/>
            <person name="Murray J."/>
            <person name="Nergadze S.G."/>
            <person name="Onofrio R."/>
            <person name="Pedroni S."/>
            <person name="Piras M.F."/>
            <person name="Raudsepp T."/>
            <person name="Rocchi M."/>
            <person name="Roeed K.H."/>
            <person name="Ryder O.A."/>
            <person name="Searle S."/>
            <person name="Skow L."/>
            <person name="Swinburne J.E."/>
            <person name="Syvaenen A.C."/>
            <person name="Tozaki T."/>
            <person name="Valberg S.J."/>
            <person name="Vaudin M."/>
            <person name="White J.R."/>
            <person name="Zody M.C."/>
            <person name="Lander E.S."/>
            <person name="Lindblad-Toh K."/>
        </authorList>
    </citation>
    <scope>NUCLEOTIDE SEQUENCE [LARGE SCALE GENOMIC DNA]</scope>
    <source>
        <strain evidence="2 3">Thoroughbred</strain>
    </source>
</reference>
<feature type="compositionally biased region" description="Basic and acidic residues" evidence="1">
    <location>
        <begin position="14"/>
        <end position="36"/>
    </location>
</feature>
<evidence type="ECO:0000313" key="4">
    <source>
        <dbReference type="VGNC" id="VGNC:16145"/>
    </source>
</evidence>
<evidence type="ECO:0000313" key="3">
    <source>
        <dbReference type="Proteomes" id="UP000002281"/>
    </source>
</evidence>
<reference evidence="2" key="2">
    <citation type="submission" date="2025-08" db="UniProtKB">
        <authorList>
            <consortium name="Ensembl"/>
        </authorList>
    </citation>
    <scope>IDENTIFICATION</scope>
    <source>
        <strain evidence="2">Thoroughbred</strain>
    </source>
</reference>
<protein>
    <submittedName>
        <fullName evidence="2">Coiled-coil domain containing 178</fullName>
    </submittedName>
</protein>
<dbReference type="Ensembl" id="ENSECAT00000069147.2">
    <property type="protein sequence ID" value="ENSECAP00000052975.1"/>
    <property type="gene ID" value="ENSECAG00000013453.4"/>
</dbReference>
<dbReference type="ExpressionAtlas" id="A0A5F5PX45">
    <property type="expression patterns" value="baseline"/>
</dbReference>
<feature type="region of interest" description="Disordered" evidence="1">
    <location>
        <begin position="1"/>
        <end position="43"/>
    </location>
</feature>
<dbReference type="AlphaFoldDB" id="A0A5F5PX45"/>
<dbReference type="InterPro" id="IPR038826">
    <property type="entry name" value="CCDC178"/>
</dbReference>
<evidence type="ECO:0000313" key="2">
    <source>
        <dbReference type="Ensembl" id="ENSECAP00000052975.1"/>
    </source>
</evidence>
<proteinExistence type="predicted"/>
<keyword evidence="3" id="KW-1185">Reference proteome</keyword>
<sequence>MPETISSSPTGGDQTKKDGTCPGEKAVKEKPWERQNGDNATSQALVLFGPPKETVEIFHESKMTNTAGVNKGIYFSYPCRRHSCALVNIPAPCVNKMISHIEDVESKIQEHLKQLCQLQRRIHKVWQEHFKLVVLYSQRRLAKFQTDSQESIQEILAVQEESSNLMQHILDFFQSLTDSSRENDG</sequence>
<accession>A0A5F5PX45</accession>
<dbReference type="PANTHER" id="PTHR35088:SF1">
    <property type="entry name" value="COILED-COIL DOMAIN-CONTAINING PROTEIN 178"/>
    <property type="match status" value="1"/>
</dbReference>
<feature type="compositionally biased region" description="Polar residues" evidence="1">
    <location>
        <begin position="1"/>
        <end position="13"/>
    </location>
</feature>
<reference evidence="2" key="3">
    <citation type="submission" date="2025-09" db="UniProtKB">
        <authorList>
            <consortium name="Ensembl"/>
        </authorList>
    </citation>
    <scope>IDENTIFICATION</scope>
    <source>
        <strain evidence="2">Thoroughbred</strain>
    </source>
</reference>
<dbReference type="VGNC" id="VGNC:16145">
    <property type="gene designation" value="CCDC178"/>
</dbReference>
<organism evidence="2 3">
    <name type="scientific">Equus caballus</name>
    <name type="common">Horse</name>
    <dbReference type="NCBI Taxonomy" id="9796"/>
    <lineage>
        <taxon>Eukaryota</taxon>
        <taxon>Metazoa</taxon>
        <taxon>Chordata</taxon>
        <taxon>Craniata</taxon>
        <taxon>Vertebrata</taxon>
        <taxon>Euteleostomi</taxon>
        <taxon>Mammalia</taxon>
        <taxon>Eutheria</taxon>
        <taxon>Laurasiatheria</taxon>
        <taxon>Perissodactyla</taxon>
        <taxon>Equidae</taxon>
        <taxon>Equus</taxon>
    </lineage>
</organism>
<dbReference type="PANTHER" id="PTHR35088">
    <property type="entry name" value="COILED-COIL DOMAIN-CONTAINING PROTEIN 178"/>
    <property type="match status" value="1"/>
</dbReference>
<dbReference type="GeneTree" id="ENSGT00390000012215"/>
<gene>
    <name evidence="2 4" type="primary">CCDC178</name>
</gene>